<evidence type="ECO:0000313" key="3">
    <source>
        <dbReference type="Proteomes" id="UP000799640"/>
    </source>
</evidence>
<dbReference type="Proteomes" id="UP000799640">
    <property type="component" value="Unassembled WGS sequence"/>
</dbReference>
<dbReference type="EMBL" id="ML996709">
    <property type="protein sequence ID" value="KAF2396061.1"/>
    <property type="molecule type" value="Genomic_DNA"/>
</dbReference>
<gene>
    <name evidence="2" type="ORF">EJ06DRAFT_525061</name>
</gene>
<keyword evidence="3" id="KW-1185">Reference proteome</keyword>
<accession>A0A6G1HJJ1</accession>
<proteinExistence type="predicted"/>
<feature type="region of interest" description="Disordered" evidence="1">
    <location>
        <begin position="97"/>
        <end position="132"/>
    </location>
</feature>
<evidence type="ECO:0000313" key="2">
    <source>
        <dbReference type="EMBL" id="KAF2396061.1"/>
    </source>
</evidence>
<evidence type="ECO:0000256" key="1">
    <source>
        <dbReference type="SAM" id="MobiDB-lite"/>
    </source>
</evidence>
<sequence>MLGFLDFQSYDRDKAKHSPQQSLLLPEDNVMTSCPSKKREQPEDDVMTSCPSKKLARLENDLTTSSPCKTSKLLIRHPSLWDEKTLHYLDISIHPYPPDSPVSGGSEDSQPASSPDSNVSEDSQLTFSGRLGDPVSVKSERAVSVLLDDLEFVASDDEITPYDTEPTIFDDDLLTAFRREFTKQHEVPSPNECKQIIIEYWRFYEFTYILGALFPKNTHGRSYGNWETIYSRYGERNTR</sequence>
<protein>
    <submittedName>
        <fullName evidence="2">Uncharacterized protein</fullName>
    </submittedName>
</protein>
<feature type="compositionally biased region" description="Polar residues" evidence="1">
    <location>
        <begin position="106"/>
        <end position="127"/>
    </location>
</feature>
<reference evidence="2" key="1">
    <citation type="journal article" date="2020" name="Stud. Mycol.">
        <title>101 Dothideomycetes genomes: a test case for predicting lifestyles and emergence of pathogens.</title>
        <authorList>
            <person name="Haridas S."/>
            <person name="Albert R."/>
            <person name="Binder M."/>
            <person name="Bloem J."/>
            <person name="Labutti K."/>
            <person name="Salamov A."/>
            <person name="Andreopoulos B."/>
            <person name="Baker S."/>
            <person name="Barry K."/>
            <person name="Bills G."/>
            <person name="Bluhm B."/>
            <person name="Cannon C."/>
            <person name="Castanera R."/>
            <person name="Culley D."/>
            <person name="Daum C."/>
            <person name="Ezra D."/>
            <person name="Gonzalez J."/>
            <person name="Henrissat B."/>
            <person name="Kuo A."/>
            <person name="Liang C."/>
            <person name="Lipzen A."/>
            <person name="Lutzoni F."/>
            <person name="Magnuson J."/>
            <person name="Mondo S."/>
            <person name="Nolan M."/>
            <person name="Ohm R."/>
            <person name="Pangilinan J."/>
            <person name="Park H.-J."/>
            <person name="Ramirez L."/>
            <person name="Alfaro M."/>
            <person name="Sun H."/>
            <person name="Tritt A."/>
            <person name="Yoshinaga Y."/>
            <person name="Zwiers L.-H."/>
            <person name="Turgeon B."/>
            <person name="Goodwin S."/>
            <person name="Spatafora J."/>
            <person name="Crous P."/>
            <person name="Grigoriev I."/>
        </authorList>
    </citation>
    <scope>NUCLEOTIDE SEQUENCE</scope>
    <source>
        <strain evidence="2">CBS 262.69</strain>
    </source>
</reference>
<feature type="region of interest" description="Disordered" evidence="1">
    <location>
        <begin position="11"/>
        <end position="50"/>
    </location>
</feature>
<organism evidence="2 3">
    <name type="scientific">Trichodelitschia bisporula</name>
    <dbReference type="NCBI Taxonomy" id="703511"/>
    <lineage>
        <taxon>Eukaryota</taxon>
        <taxon>Fungi</taxon>
        <taxon>Dikarya</taxon>
        <taxon>Ascomycota</taxon>
        <taxon>Pezizomycotina</taxon>
        <taxon>Dothideomycetes</taxon>
        <taxon>Dothideomycetes incertae sedis</taxon>
        <taxon>Phaeotrichales</taxon>
        <taxon>Phaeotrichaceae</taxon>
        <taxon>Trichodelitschia</taxon>
    </lineage>
</organism>
<name>A0A6G1HJJ1_9PEZI</name>
<dbReference type="AlphaFoldDB" id="A0A6G1HJJ1"/>